<sequence>MKFLQSILIAVVTFAVASVDAFTTNSQLAAYLKDAVPRVIVLSKTFDFRGTEGTTTTNGCRPDYTRACMAKNNGYKSQDVILSSGGMSGTGGCSGGTSVNNASQNRLIVTDNKTLRGIGTSGVILAKGLWLNGNNIIIQNVHITELNRHLVWGGDAIYMQGVNGKSMSKIWLDHIKISRIGRQFIVANNAGVSSLTISNSDFDGRTDYSASCDGRHYWTFLLYGKDTKVSMINNYVHSTSGRSPKVGGSSDSNAIVHVANNYWADNSGHSFELGQNGFVLAEGNYYQDTVAPEGAIYAATATTECSNYLGRSCLPNVLDKSGSLQSRSGATALSKMKGNTAVSKFSPRAAKKLVKTTKNFGIGVIN</sequence>
<dbReference type="EC" id="4.2.2.10" evidence="6"/>
<dbReference type="EMBL" id="WSZM01000706">
    <property type="protein sequence ID" value="KAF4030187.1"/>
    <property type="molecule type" value="Genomic_DNA"/>
</dbReference>
<protein>
    <recommendedName>
        <fullName evidence="6">pectin lyase</fullName>
        <ecNumber evidence="6">4.2.2.10</ecNumber>
    </recommendedName>
</protein>
<evidence type="ECO:0000256" key="4">
    <source>
        <dbReference type="ARBA" id="ARBA00036818"/>
    </source>
</evidence>
<dbReference type="AlphaFoldDB" id="A0A833W651"/>
<keyword evidence="7" id="KW-0732">Signal</keyword>
<dbReference type="GO" id="GO:0030570">
    <property type="term" value="F:pectate lyase activity"/>
    <property type="evidence" value="ECO:0007669"/>
    <property type="project" value="InterPro"/>
</dbReference>
<keyword evidence="10" id="KW-1185">Reference proteome</keyword>
<organism evidence="9 10">
    <name type="scientific">Phytophthora infestans</name>
    <name type="common">Potato late blight agent</name>
    <name type="synonym">Botrytis infestans</name>
    <dbReference type="NCBI Taxonomy" id="4787"/>
    <lineage>
        <taxon>Eukaryota</taxon>
        <taxon>Sar</taxon>
        <taxon>Stramenopiles</taxon>
        <taxon>Oomycota</taxon>
        <taxon>Peronosporomycetes</taxon>
        <taxon>Peronosporales</taxon>
        <taxon>Peronosporaceae</taxon>
        <taxon>Phytophthora</taxon>
    </lineage>
</organism>
<dbReference type="InterPro" id="IPR002022">
    <property type="entry name" value="Pec_lyase"/>
</dbReference>
<keyword evidence="1" id="KW-1015">Disulfide bond</keyword>
<accession>A0A833W651</accession>
<evidence type="ECO:0000256" key="1">
    <source>
        <dbReference type="ARBA" id="ARBA00023157"/>
    </source>
</evidence>
<comment type="function">
    <text evidence="5">Pectinolytic enzymes consist of four classes of enzymes: pectin lyase, polygalacturonase, pectin methylesterase and rhamnogalacturonase. Among pectinolytic enzymes, pectin lyase is the most important in depolymerization of pectin, since it cleaves internal glycosidic bonds of highly methylated pectins.</text>
</comment>
<proteinExistence type="predicted"/>
<keyword evidence="3 9" id="KW-0456">Lyase</keyword>
<reference evidence="9" key="1">
    <citation type="submission" date="2020-04" db="EMBL/GenBank/DDBJ databases">
        <title>Hybrid Assembly of Korean Phytophthora infestans isolates.</title>
        <authorList>
            <person name="Prokchorchik M."/>
            <person name="Lee Y."/>
            <person name="Seo J."/>
            <person name="Cho J.-H."/>
            <person name="Park Y.-E."/>
            <person name="Jang D.-C."/>
            <person name="Im J.-S."/>
            <person name="Choi J.-G."/>
            <person name="Park H.-J."/>
            <person name="Lee G.-B."/>
            <person name="Lee Y.-G."/>
            <person name="Hong S.-Y."/>
            <person name="Cho K."/>
            <person name="Sohn K.H."/>
        </authorList>
    </citation>
    <scope>NUCLEOTIDE SEQUENCE</scope>
    <source>
        <strain evidence="9">KR_1_A1</strain>
    </source>
</reference>
<evidence type="ECO:0000313" key="10">
    <source>
        <dbReference type="Proteomes" id="UP000602510"/>
    </source>
</evidence>
<dbReference type="PANTHER" id="PTHR31683:SF67">
    <property type="entry name" value="PECTIN LYASE F-RELATED"/>
    <property type="match status" value="1"/>
</dbReference>
<dbReference type="Proteomes" id="UP000602510">
    <property type="component" value="Unassembled WGS sequence"/>
</dbReference>
<evidence type="ECO:0000256" key="5">
    <source>
        <dbReference type="ARBA" id="ARBA00037631"/>
    </source>
</evidence>
<dbReference type="PANTHER" id="PTHR31683">
    <property type="entry name" value="PECTATE LYASE 18-RELATED"/>
    <property type="match status" value="1"/>
</dbReference>
<dbReference type="InterPro" id="IPR045032">
    <property type="entry name" value="PEL"/>
</dbReference>
<evidence type="ECO:0000256" key="7">
    <source>
        <dbReference type="SAM" id="SignalP"/>
    </source>
</evidence>
<comment type="catalytic activity">
    <reaction evidence="4">
        <text>Eliminative cleavage of (1-&gt;4)-alpha-D-galacturonan methyl ester to give oligosaccharides with 4-deoxy-6-O-methyl-alpha-D-galact-4-enuronosyl groups at their non-reducing ends.</text>
        <dbReference type="EC" id="4.2.2.10"/>
    </reaction>
</comment>
<feature type="signal peptide" evidence="7">
    <location>
        <begin position="1"/>
        <end position="21"/>
    </location>
</feature>
<evidence type="ECO:0000313" key="9">
    <source>
        <dbReference type="EMBL" id="KAF4030187.1"/>
    </source>
</evidence>
<comment type="caution">
    <text evidence="9">The sequence shown here is derived from an EMBL/GenBank/DDBJ whole genome shotgun (WGS) entry which is preliminary data.</text>
</comment>
<evidence type="ECO:0000256" key="3">
    <source>
        <dbReference type="ARBA" id="ARBA00023239"/>
    </source>
</evidence>
<gene>
    <name evidence="9" type="ORF">GN244_ATG18058</name>
</gene>
<dbReference type="Gene3D" id="2.160.20.10">
    <property type="entry name" value="Single-stranded right-handed beta-helix, Pectin lyase-like"/>
    <property type="match status" value="1"/>
</dbReference>
<evidence type="ECO:0000256" key="6">
    <source>
        <dbReference type="ARBA" id="ARBA00039082"/>
    </source>
</evidence>
<dbReference type="GO" id="GO:0047490">
    <property type="term" value="F:pectin lyase activity"/>
    <property type="evidence" value="ECO:0007669"/>
    <property type="project" value="UniProtKB-EC"/>
</dbReference>
<keyword evidence="2" id="KW-0325">Glycoprotein</keyword>
<feature type="chain" id="PRO_5032359738" description="pectin lyase" evidence="7">
    <location>
        <begin position="22"/>
        <end position="366"/>
    </location>
</feature>
<name>A0A833W651_PHYIN</name>
<evidence type="ECO:0000259" key="8">
    <source>
        <dbReference type="SMART" id="SM00656"/>
    </source>
</evidence>
<feature type="domain" description="Pectate lyase" evidence="8">
    <location>
        <begin position="70"/>
        <end position="292"/>
    </location>
</feature>
<dbReference type="SUPFAM" id="SSF51126">
    <property type="entry name" value="Pectin lyase-like"/>
    <property type="match status" value="1"/>
</dbReference>
<dbReference type="InterPro" id="IPR012334">
    <property type="entry name" value="Pectin_lyas_fold"/>
</dbReference>
<evidence type="ECO:0000256" key="2">
    <source>
        <dbReference type="ARBA" id="ARBA00023180"/>
    </source>
</evidence>
<dbReference type="InterPro" id="IPR011050">
    <property type="entry name" value="Pectin_lyase_fold/virulence"/>
</dbReference>
<dbReference type="SMART" id="SM00656">
    <property type="entry name" value="Amb_all"/>
    <property type="match status" value="1"/>
</dbReference>
<dbReference type="Pfam" id="PF00544">
    <property type="entry name" value="Pectate_lyase_4"/>
    <property type="match status" value="1"/>
</dbReference>